<dbReference type="RefSeq" id="WP_342695351.1">
    <property type="nucleotide sequence ID" value="NZ_JBCGDO010000005.1"/>
</dbReference>
<sequence>MKNLSFENLKKDVETFILTENDSYIDSYIEFIGYFKNLDWIEKHNLIIASHFVYGWMPTIIQLDTKNVDEVLSILNGVKNGHSATESELEIIKQCVNNSIVGTSKLFTFYKP</sequence>
<reference evidence="1 2" key="1">
    <citation type="submission" date="2024-03" db="EMBL/GenBank/DDBJ databases">
        <title>Two novel species of the genus Flavobacterium exhibiting potentially degradation of complex polysaccharides.</title>
        <authorList>
            <person name="Lian X."/>
        </authorList>
    </citation>
    <scope>NUCLEOTIDE SEQUENCE [LARGE SCALE GENOMIC DNA]</scope>
    <source>
        <strain evidence="2">j3</strain>
    </source>
</reference>
<keyword evidence="2" id="KW-1185">Reference proteome</keyword>
<evidence type="ECO:0000313" key="2">
    <source>
        <dbReference type="Proteomes" id="UP001460072"/>
    </source>
</evidence>
<proteinExistence type="predicted"/>
<evidence type="ECO:0000313" key="1">
    <source>
        <dbReference type="EMBL" id="MEM0542127.1"/>
    </source>
</evidence>
<gene>
    <name evidence="1" type="ORF">WFZ85_05840</name>
</gene>
<organism evidence="1 2">
    <name type="scientific">Flavobacterium aureirubrum</name>
    <dbReference type="NCBI Taxonomy" id="3133147"/>
    <lineage>
        <taxon>Bacteria</taxon>
        <taxon>Pseudomonadati</taxon>
        <taxon>Bacteroidota</taxon>
        <taxon>Flavobacteriia</taxon>
        <taxon>Flavobacteriales</taxon>
        <taxon>Flavobacteriaceae</taxon>
        <taxon>Flavobacterium</taxon>
    </lineage>
</organism>
<name>A0ABU9N339_9FLAO</name>
<comment type="caution">
    <text evidence="1">The sequence shown here is derived from an EMBL/GenBank/DDBJ whole genome shotgun (WGS) entry which is preliminary data.</text>
</comment>
<protein>
    <submittedName>
        <fullName evidence="1">Uncharacterized protein</fullName>
    </submittedName>
</protein>
<accession>A0ABU9N339</accession>
<dbReference type="EMBL" id="JBCGDO010000005">
    <property type="protein sequence ID" value="MEM0542127.1"/>
    <property type="molecule type" value="Genomic_DNA"/>
</dbReference>
<dbReference type="Proteomes" id="UP001460072">
    <property type="component" value="Unassembled WGS sequence"/>
</dbReference>